<dbReference type="Gene3D" id="3.10.20.90">
    <property type="entry name" value="Phosphatidylinositol 3-kinase Catalytic Subunit, Chain A, domain 1"/>
    <property type="match status" value="1"/>
</dbReference>
<dbReference type="GO" id="GO:0034727">
    <property type="term" value="P:piecemeal microautophagy of the nucleus"/>
    <property type="evidence" value="ECO:0007669"/>
    <property type="project" value="TreeGrafter"/>
</dbReference>
<dbReference type="GO" id="GO:0000422">
    <property type="term" value="P:autophagy of mitochondrion"/>
    <property type="evidence" value="ECO:0007669"/>
    <property type="project" value="TreeGrafter"/>
</dbReference>
<evidence type="ECO:0000313" key="6">
    <source>
        <dbReference type="EMBL" id="CAJ1965812.1"/>
    </source>
</evidence>
<feature type="region of interest" description="Disordered" evidence="5">
    <location>
        <begin position="1"/>
        <end position="75"/>
    </location>
</feature>
<comment type="subunit">
    <text evidence="4">Forms a conjugate with ATG5.</text>
</comment>
<dbReference type="PANTHER" id="PTHR13385">
    <property type="entry name" value="AUTOPHAGY PROTEIN 12"/>
    <property type="match status" value="1"/>
</dbReference>
<dbReference type="AlphaFoldDB" id="A0AAD2G7Z3"/>
<keyword evidence="7" id="KW-1185">Reference proteome</keyword>
<keyword evidence="3 4" id="KW-0072">Autophagy</keyword>
<dbReference type="GO" id="GO:0000045">
    <property type="term" value="P:autophagosome assembly"/>
    <property type="evidence" value="ECO:0007669"/>
    <property type="project" value="InterPro"/>
</dbReference>
<dbReference type="InterPro" id="IPR007242">
    <property type="entry name" value="Atg12"/>
</dbReference>
<gene>
    <name evidence="6" type="ORF">CYCCA115_LOCUS21404</name>
</gene>
<dbReference type="Proteomes" id="UP001295423">
    <property type="component" value="Unassembled WGS sequence"/>
</dbReference>
<dbReference type="EMBL" id="CAKOGP040002225">
    <property type="protein sequence ID" value="CAJ1965812.1"/>
    <property type="molecule type" value="Genomic_DNA"/>
</dbReference>
<dbReference type="InterPro" id="IPR029071">
    <property type="entry name" value="Ubiquitin-like_domsf"/>
</dbReference>
<dbReference type="SUPFAM" id="SSF54236">
    <property type="entry name" value="Ubiquitin-like"/>
    <property type="match status" value="1"/>
</dbReference>
<evidence type="ECO:0000256" key="4">
    <source>
        <dbReference type="RuleBase" id="RU361201"/>
    </source>
</evidence>
<feature type="compositionally biased region" description="Low complexity" evidence="5">
    <location>
        <begin position="36"/>
        <end position="65"/>
    </location>
</feature>
<dbReference type="CDD" id="cd01612">
    <property type="entry name" value="Ubl_ATG12"/>
    <property type="match status" value="1"/>
</dbReference>
<reference evidence="6" key="1">
    <citation type="submission" date="2023-08" db="EMBL/GenBank/DDBJ databases">
        <authorList>
            <person name="Audoor S."/>
            <person name="Bilcke G."/>
        </authorList>
    </citation>
    <scope>NUCLEOTIDE SEQUENCE</scope>
</reference>
<dbReference type="GO" id="GO:0097352">
    <property type="term" value="P:autophagosome maturation"/>
    <property type="evidence" value="ECO:0007669"/>
    <property type="project" value="TreeGrafter"/>
</dbReference>
<sequence>MSSSKPTSDAKDAESAAAEITSVSGSSDSKAPQGTPSASTPLSAAAAAAAAPSDANQPKVEVTVPSPSPSPSRKVKVHFVPVGSAPILKKTKFQISADQRFAAVHTFLRKLLKMNHTGSTTTNYGNSSAAVPPPLFLYLTSAFCPSLEEIVGELDECFSKRGELVVHYSLQEAWG</sequence>
<dbReference type="GO" id="GO:0034274">
    <property type="term" value="C:Atg12-Atg5-Atg16 complex"/>
    <property type="evidence" value="ECO:0007669"/>
    <property type="project" value="TreeGrafter"/>
</dbReference>
<dbReference type="PANTHER" id="PTHR13385:SF0">
    <property type="entry name" value="UBIQUITIN-LIKE PROTEIN ATG12"/>
    <property type="match status" value="1"/>
</dbReference>
<dbReference type="Pfam" id="PF04110">
    <property type="entry name" value="APG12"/>
    <property type="match status" value="1"/>
</dbReference>
<dbReference type="GO" id="GO:0061723">
    <property type="term" value="P:glycophagy"/>
    <property type="evidence" value="ECO:0007669"/>
    <property type="project" value="TreeGrafter"/>
</dbReference>
<dbReference type="GO" id="GO:0000421">
    <property type="term" value="C:autophagosome membrane"/>
    <property type="evidence" value="ECO:0007669"/>
    <property type="project" value="TreeGrafter"/>
</dbReference>
<evidence type="ECO:0000313" key="7">
    <source>
        <dbReference type="Proteomes" id="UP001295423"/>
    </source>
</evidence>
<accession>A0AAD2G7Z3</accession>
<keyword evidence="1 4" id="KW-1017">Isopeptide bond</keyword>
<name>A0AAD2G7Z3_9STRA</name>
<keyword evidence="2 4" id="KW-0833">Ubl conjugation pathway</keyword>
<dbReference type="GO" id="GO:0019776">
    <property type="term" value="F:Atg8-family ligase activity"/>
    <property type="evidence" value="ECO:0007669"/>
    <property type="project" value="TreeGrafter"/>
</dbReference>
<feature type="compositionally biased region" description="Polar residues" evidence="5">
    <location>
        <begin position="21"/>
        <end position="35"/>
    </location>
</feature>
<proteinExistence type="inferred from homology"/>
<evidence type="ECO:0000256" key="1">
    <source>
        <dbReference type="ARBA" id="ARBA00022499"/>
    </source>
</evidence>
<evidence type="ECO:0000256" key="5">
    <source>
        <dbReference type="SAM" id="MobiDB-lite"/>
    </source>
</evidence>
<evidence type="ECO:0000256" key="3">
    <source>
        <dbReference type="ARBA" id="ARBA00023006"/>
    </source>
</evidence>
<comment type="caution">
    <text evidence="6">The sequence shown here is derived from an EMBL/GenBank/DDBJ whole genome shotgun (WGS) entry which is preliminary data.</text>
</comment>
<comment type="similarity">
    <text evidence="4">Belongs to the ATG12 family.</text>
</comment>
<protein>
    <recommendedName>
        <fullName evidence="4">Ubiquitin-like protein ATG12</fullName>
    </recommendedName>
</protein>
<evidence type="ECO:0000256" key="2">
    <source>
        <dbReference type="ARBA" id="ARBA00022786"/>
    </source>
</evidence>
<dbReference type="GO" id="GO:0034045">
    <property type="term" value="C:phagophore assembly site membrane"/>
    <property type="evidence" value="ECO:0007669"/>
    <property type="project" value="TreeGrafter"/>
</dbReference>
<organism evidence="6 7">
    <name type="scientific">Cylindrotheca closterium</name>
    <dbReference type="NCBI Taxonomy" id="2856"/>
    <lineage>
        <taxon>Eukaryota</taxon>
        <taxon>Sar</taxon>
        <taxon>Stramenopiles</taxon>
        <taxon>Ochrophyta</taxon>
        <taxon>Bacillariophyta</taxon>
        <taxon>Bacillariophyceae</taxon>
        <taxon>Bacillariophycidae</taxon>
        <taxon>Bacillariales</taxon>
        <taxon>Bacillariaceae</taxon>
        <taxon>Cylindrotheca</taxon>
    </lineage>
</organism>